<organism evidence="8 9">
    <name type="scientific">Paenibacillus selenitireducens</name>
    <dbReference type="NCBI Taxonomy" id="1324314"/>
    <lineage>
        <taxon>Bacteria</taxon>
        <taxon>Bacillati</taxon>
        <taxon>Bacillota</taxon>
        <taxon>Bacilli</taxon>
        <taxon>Bacillales</taxon>
        <taxon>Paenibacillaceae</taxon>
        <taxon>Paenibacillus</taxon>
    </lineage>
</organism>
<dbReference type="AlphaFoldDB" id="A0A1T2XNF2"/>
<protein>
    <submittedName>
        <fullName evidence="8">Cytochrome C biogenesis protein ResB</fullName>
    </submittedName>
</protein>
<evidence type="ECO:0000313" key="8">
    <source>
        <dbReference type="EMBL" id="OPA81404.1"/>
    </source>
</evidence>
<dbReference type="EMBL" id="MSZX01000001">
    <property type="protein sequence ID" value="OPA81404.1"/>
    <property type="molecule type" value="Genomic_DNA"/>
</dbReference>
<evidence type="ECO:0000259" key="7">
    <source>
        <dbReference type="Pfam" id="PF05140"/>
    </source>
</evidence>
<evidence type="ECO:0000256" key="2">
    <source>
        <dbReference type="ARBA" id="ARBA00022692"/>
    </source>
</evidence>
<feature type="domain" description="ResB-like" evidence="7">
    <location>
        <begin position="435"/>
        <end position="534"/>
    </location>
</feature>
<dbReference type="Proteomes" id="UP000190188">
    <property type="component" value="Unassembled WGS sequence"/>
</dbReference>
<dbReference type="InterPro" id="IPR007816">
    <property type="entry name" value="ResB-like_domain"/>
</dbReference>
<keyword evidence="5 6" id="KW-0472">Membrane</keyword>
<dbReference type="PANTHER" id="PTHR31566:SF0">
    <property type="entry name" value="CYTOCHROME C BIOGENESIS PROTEIN CCS1, CHLOROPLASTIC"/>
    <property type="match status" value="1"/>
</dbReference>
<dbReference type="OrthoDB" id="9770923at2"/>
<name>A0A1T2XNF2_9BACL</name>
<proteinExistence type="predicted"/>
<feature type="transmembrane region" description="Helical" evidence="6">
    <location>
        <begin position="486"/>
        <end position="504"/>
    </location>
</feature>
<dbReference type="Pfam" id="PF05140">
    <property type="entry name" value="ResB"/>
    <property type="match status" value="2"/>
</dbReference>
<dbReference type="InterPro" id="IPR023494">
    <property type="entry name" value="Cyt_c_bgen_Ccs1/CcsB/ResB"/>
</dbReference>
<comment type="caution">
    <text evidence="8">The sequence shown here is derived from an EMBL/GenBank/DDBJ whole genome shotgun (WGS) entry which is preliminary data.</text>
</comment>
<keyword evidence="3" id="KW-0201">Cytochrome c-type biogenesis</keyword>
<keyword evidence="2 6" id="KW-0812">Transmembrane</keyword>
<evidence type="ECO:0000256" key="6">
    <source>
        <dbReference type="SAM" id="Phobius"/>
    </source>
</evidence>
<feature type="transmembrane region" description="Helical" evidence="6">
    <location>
        <begin position="219"/>
        <end position="241"/>
    </location>
</feature>
<evidence type="ECO:0000256" key="4">
    <source>
        <dbReference type="ARBA" id="ARBA00022989"/>
    </source>
</evidence>
<dbReference type="RefSeq" id="WP_078497141.1">
    <property type="nucleotide sequence ID" value="NZ_MSZX01000001.1"/>
</dbReference>
<feature type="transmembrane region" description="Helical" evidence="6">
    <location>
        <begin position="68"/>
        <end position="86"/>
    </location>
</feature>
<feature type="transmembrane region" description="Helical" evidence="6">
    <location>
        <begin position="124"/>
        <end position="146"/>
    </location>
</feature>
<gene>
    <name evidence="8" type="ORF">BVG16_03585</name>
</gene>
<keyword evidence="9" id="KW-1185">Reference proteome</keyword>
<evidence type="ECO:0000256" key="5">
    <source>
        <dbReference type="ARBA" id="ARBA00023136"/>
    </source>
</evidence>
<dbReference type="GO" id="GO:0017004">
    <property type="term" value="P:cytochrome complex assembly"/>
    <property type="evidence" value="ECO:0007669"/>
    <property type="project" value="UniProtKB-KW"/>
</dbReference>
<evidence type="ECO:0000256" key="3">
    <source>
        <dbReference type="ARBA" id="ARBA00022748"/>
    </source>
</evidence>
<dbReference type="STRING" id="1324314.BVG16_03585"/>
<keyword evidence="4 6" id="KW-1133">Transmembrane helix</keyword>
<dbReference type="PANTHER" id="PTHR31566">
    <property type="entry name" value="CYTOCHROME C BIOGENESIS PROTEIN CCS1, CHLOROPLASTIC"/>
    <property type="match status" value="1"/>
</dbReference>
<evidence type="ECO:0000256" key="1">
    <source>
        <dbReference type="ARBA" id="ARBA00004141"/>
    </source>
</evidence>
<reference evidence="8 9" key="1">
    <citation type="submission" date="2017-01" db="EMBL/GenBank/DDBJ databases">
        <title>Genome analysis of Paenibacillus selenitrireducens ES3-24.</title>
        <authorList>
            <person name="Xu D."/>
            <person name="Yao R."/>
            <person name="Zheng S."/>
        </authorList>
    </citation>
    <scope>NUCLEOTIDE SEQUENCE [LARGE SCALE GENOMIC DNA]</scope>
    <source>
        <strain evidence="8 9">ES3-24</strain>
    </source>
</reference>
<feature type="domain" description="ResB-like" evidence="7">
    <location>
        <begin position="66"/>
        <end position="421"/>
    </location>
</feature>
<sequence>MFQNTKCECGHQNHIGTVLCESCGKPLQDSSDSTEPLEMRYDGVARKSQKVNPSIIDRVWNFFSSVKVAVYLIMITLLGATLGTVFPQESTFINGDPATYYKATYGTIGNIYYKLGLSHTYTSWWFVTLLVMIGTSLVICSLDRVLPLYRALKKQQIRKHLNFLTRQKVKYQEEMKLDVTPEAWVQAAVKPLKRKHYRVHTEGSALMAEKYRFSRWGPYINHIGLIIFLLAVLARSIPGWYMDQYIAFPEGDIKHIPDTNYYLKNDKFTVEYYKDNELSKEMQGQNRLVAKRYETQAVLYECVDQCSDPSKEPVLKEVDRHHIEVNEPLNYKGFMAYQTDYDPTLRLRSVNPEFRNKETGEVYGKFMLEMRNSKLSYDVGPYHLELKEKYLDFGLNSDGQPVTKSQEPNAPAFLFLVTGPDLPNEGFLYFYFPNQIDKQRFNQQALNEKLSGDWANKFDIRVNGMQGVGLSNTSYLTIRVDSAMPFIWIGATISMIGLIMGFYWNHRRIWLRFDGNRLTLGAHTNKNWYGMRSDVAGILKQLHVSVDPKSLDNGGDKS</sequence>
<evidence type="ECO:0000313" key="9">
    <source>
        <dbReference type="Proteomes" id="UP000190188"/>
    </source>
</evidence>
<comment type="subcellular location">
    <subcellularLocation>
        <location evidence="1">Membrane</location>
        <topology evidence="1">Multi-pass membrane protein</topology>
    </subcellularLocation>
</comment>
<dbReference type="GO" id="GO:0016020">
    <property type="term" value="C:membrane"/>
    <property type="evidence" value="ECO:0007669"/>
    <property type="project" value="UniProtKB-SubCell"/>
</dbReference>
<accession>A0A1T2XNF2</accession>